<protein>
    <submittedName>
        <fullName evidence="1">Uncharacterized protein</fullName>
    </submittedName>
</protein>
<comment type="caution">
    <text evidence="1">The sequence shown here is derived from an EMBL/GenBank/DDBJ whole genome shotgun (WGS) entry which is preliminary data.</text>
</comment>
<reference evidence="1" key="1">
    <citation type="submission" date="2020-11" db="EMBL/GenBank/DDBJ databases">
        <authorList>
            <consortium name="DOE Joint Genome Institute"/>
            <person name="Ahrendt S."/>
            <person name="Riley R."/>
            <person name="Andreopoulos W."/>
            <person name="Labutti K."/>
            <person name="Pangilinan J."/>
            <person name="Ruiz-Duenas F.J."/>
            <person name="Barrasa J.M."/>
            <person name="Sanchez-Garcia M."/>
            <person name="Camarero S."/>
            <person name="Miyauchi S."/>
            <person name="Serrano A."/>
            <person name="Linde D."/>
            <person name="Babiker R."/>
            <person name="Drula E."/>
            <person name="Ayuso-Fernandez I."/>
            <person name="Pacheco R."/>
            <person name="Padilla G."/>
            <person name="Ferreira P."/>
            <person name="Barriuso J."/>
            <person name="Kellner H."/>
            <person name="Castanera R."/>
            <person name="Alfaro M."/>
            <person name="Ramirez L."/>
            <person name="Pisabarro A.G."/>
            <person name="Kuo A."/>
            <person name="Tritt A."/>
            <person name="Lipzen A."/>
            <person name="He G."/>
            <person name="Yan M."/>
            <person name="Ng V."/>
            <person name="Cullen D."/>
            <person name="Martin F."/>
            <person name="Rosso M.-N."/>
            <person name="Henrissat B."/>
            <person name="Hibbett D."/>
            <person name="Martinez A.T."/>
            <person name="Grigoriev I.V."/>
        </authorList>
    </citation>
    <scope>NUCLEOTIDE SEQUENCE</scope>
    <source>
        <strain evidence="1">AH 40177</strain>
    </source>
</reference>
<sequence length="425" mass="48594">MHEWLGRARLSVPKARGSHSDSASAYPSSFSSWTPSQYDSFQETFASLRDNTFDAWDESRLREWLLAQGIVAPKGPKEELVLVAKRRWRDWVEAKDKFSASASEAVYGYATDASSSASSTASAVSSYAAQATANVLPDHPFDAAKDYVWSSWDDTQLRKFIVDKGIIDNRTAAGKKRDELIQLATAHYANTKGTVYEAWGDSYIHDWLATHNVIDTRNSAQKSRDEYVTLMGNYYYDTKQHVWDTWSDSEMRTWLIDNGLMKSDAVATKEKMQKMIQDHYYSAQSTLTSAWSESQMRSWLIDNEYLRSDAQVKKDEVVSLFKEKYSSVATTLSSYTAPYLTWPDARLRAYLRESGVSDKTLPTSRPGLLQEVRIRWVQTSSSAQRMLNRLKEILDDNVVVPVEDQMAKIWDDKKDRAYEKVKEEL</sequence>
<gene>
    <name evidence="1" type="ORF">BDP27DRAFT_1388222</name>
</gene>
<proteinExistence type="predicted"/>
<evidence type="ECO:0000313" key="1">
    <source>
        <dbReference type="EMBL" id="KAF9078322.1"/>
    </source>
</evidence>
<name>A0A9P5QBH9_9AGAR</name>
<dbReference type="Proteomes" id="UP000772434">
    <property type="component" value="Unassembled WGS sequence"/>
</dbReference>
<evidence type="ECO:0000313" key="2">
    <source>
        <dbReference type="Proteomes" id="UP000772434"/>
    </source>
</evidence>
<organism evidence="1 2">
    <name type="scientific">Rhodocollybia butyracea</name>
    <dbReference type="NCBI Taxonomy" id="206335"/>
    <lineage>
        <taxon>Eukaryota</taxon>
        <taxon>Fungi</taxon>
        <taxon>Dikarya</taxon>
        <taxon>Basidiomycota</taxon>
        <taxon>Agaricomycotina</taxon>
        <taxon>Agaricomycetes</taxon>
        <taxon>Agaricomycetidae</taxon>
        <taxon>Agaricales</taxon>
        <taxon>Marasmiineae</taxon>
        <taxon>Omphalotaceae</taxon>
        <taxon>Rhodocollybia</taxon>
    </lineage>
</organism>
<accession>A0A9P5QBH9</accession>
<dbReference type="InterPro" id="IPR018803">
    <property type="entry name" value="Ish1/Msc1-like"/>
</dbReference>
<dbReference type="Pfam" id="PF10281">
    <property type="entry name" value="Ish1"/>
    <property type="match status" value="3"/>
</dbReference>
<keyword evidence="2" id="KW-1185">Reference proteome</keyword>
<dbReference type="OrthoDB" id="2527403at2759"/>
<dbReference type="EMBL" id="JADNRY010000001">
    <property type="protein sequence ID" value="KAF9078322.1"/>
    <property type="molecule type" value="Genomic_DNA"/>
</dbReference>
<dbReference type="AlphaFoldDB" id="A0A9P5QBH9"/>